<gene>
    <name evidence="1" type="ORF">TOT_030000181</name>
</gene>
<dbReference type="Proteomes" id="UP000003786">
    <property type="component" value="Chromosome 3"/>
</dbReference>
<proteinExistence type="predicted"/>
<dbReference type="EMBL" id="AP011948">
    <property type="protein sequence ID" value="BAM40920.1"/>
    <property type="molecule type" value="Genomic_DNA"/>
</dbReference>
<dbReference type="AlphaFoldDB" id="J4D8Q1"/>
<dbReference type="RefSeq" id="XP_009691221.1">
    <property type="nucleotide sequence ID" value="XM_009692926.1"/>
</dbReference>
<accession>J4D8Q1</accession>
<keyword evidence="2" id="KW-1185">Reference proteome</keyword>
<reference evidence="1 2" key="1">
    <citation type="journal article" date="2012" name="MBio">
        <title>Comparative genome analysis of three eukaryotic parasites with differing abilities to transform leukocytes reveals key mediators of Theileria-induced leukocyte transformation.</title>
        <authorList>
            <person name="Hayashida K."/>
            <person name="Hara Y."/>
            <person name="Abe T."/>
            <person name="Yamasaki C."/>
            <person name="Toyoda A."/>
            <person name="Kosuge T."/>
            <person name="Suzuki Y."/>
            <person name="Sato Y."/>
            <person name="Kawashima S."/>
            <person name="Katayama T."/>
            <person name="Wakaguri H."/>
            <person name="Inoue N."/>
            <person name="Homma K."/>
            <person name="Tada-Umezaki M."/>
            <person name="Yagi Y."/>
            <person name="Fujii Y."/>
            <person name="Habara T."/>
            <person name="Kanehisa M."/>
            <person name="Watanabe H."/>
            <person name="Ito K."/>
            <person name="Gojobori T."/>
            <person name="Sugawara H."/>
            <person name="Imanishi T."/>
            <person name="Weir W."/>
            <person name="Gardner M."/>
            <person name="Pain A."/>
            <person name="Shiels B."/>
            <person name="Hattori M."/>
            <person name="Nene V."/>
            <person name="Sugimoto C."/>
        </authorList>
    </citation>
    <scope>NUCLEOTIDE SEQUENCE [LARGE SCALE GENOMIC DNA]</scope>
    <source>
        <strain evidence="1 2">Shintoku</strain>
    </source>
</reference>
<evidence type="ECO:0000313" key="2">
    <source>
        <dbReference type="Proteomes" id="UP000003786"/>
    </source>
</evidence>
<protein>
    <submittedName>
        <fullName evidence="1">Uncharacterized protein</fullName>
    </submittedName>
</protein>
<dbReference type="GeneID" id="20715377"/>
<evidence type="ECO:0000313" key="1">
    <source>
        <dbReference type="EMBL" id="BAM40920.1"/>
    </source>
</evidence>
<dbReference type="OMA" id="YHIPANC"/>
<organism evidence="1 2">
    <name type="scientific">Theileria orientalis strain Shintoku</name>
    <dbReference type="NCBI Taxonomy" id="869250"/>
    <lineage>
        <taxon>Eukaryota</taxon>
        <taxon>Sar</taxon>
        <taxon>Alveolata</taxon>
        <taxon>Apicomplexa</taxon>
        <taxon>Aconoidasida</taxon>
        <taxon>Piroplasmida</taxon>
        <taxon>Theileriidae</taxon>
        <taxon>Theileria</taxon>
    </lineage>
</organism>
<dbReference type="VEuPathDB" id="PiroplasmaDB:TOT_030000181"/>
<name>J4D8Q1_THEOR</name>
<dbReference type="KEGG" id="tot:TOT_030000181"/>
<dbReference type="OrthoDB" id="333770at2759"/>
<sequence length="315" mass="36795">MQNVIKCIYPKIRRIPQNFSSKCALKSELYENKDSNIHVLSVVCGSHHLNFSPYDSALVLDLLLTNHNKSNGSCKSIDKNTSDSNKKFKSHTLYKPAITRVVDSVINYRSELLPYFFKKFSELHEIGALRSIIFVIVDSKSLPNYNINALIEFCYLTSFHIPSSCFSDQKHSDYKLYNSFYEELVDNITKLINNHCLNKVLLYKLLYSLSRIPFKLDHKRLFKLVFNKLTEVLSNNYWESKYLIQIYESLYKLELLDQRTLFLIYRNIELVVFELNPRDLKSLLSISSKLDDSLSKKLTKVANEKLALYNKLNVK</sequence>
<dbReference type="eggNOG" id="ENOG502QXCS">
    <property type="taxonomic scope" value="Eukaryota"/>
</dbReference>